<sequence>MISAWVKMPDGSAVKMEDVTPLIQPPMTPEELAAQVARLKKA</sequence>
<name>A0A6J5RIZ1_9CAUD</name>
<evidence type="ECO:0000313" key="6">
    <source>
        <dbReference type="EMBL" id="CAB5227160.1"/>
    </source>
</evidence>
<evidence type="ECO:0000313" key="3">
    <source>
        <dbReference type="EMBL" id="CAB4181640.1"/>
    </source>
</evidence>
<proteinExistence type="predicted"/>
<evidence type="ECO:0000313" key="1">
    <source>
        <dbReference type="EMBL" id="CAB4169260.1"/>
    </source>
</evidence>
<dbReference type="EMBL" id="LR798377">
    <property type="protein sequence ID" value="CAB5227160.1"/>
    <property type="molecule type" value="Genomic_DNA"/>
</dbReference>
<gene>
    <name evidence="3" type="ORF">UFOVP1073_50</name>
    <name evidence="4" type="ORF">UFOVP1308_15</name>
    <name evidence="5" type="ORF">UFOVP1423_54</name>
    <name evidence="6" type="ORF">UFOVP1520_25</name>
    <name evidence="1" type="ORF">UFOVP898_52</name>
    <name evidence="2" type="ORF">UFOVP985_7</name>
</gene>
<organism evidence="4">
    <name type="scientific">uncultured Caudovirales phage</name>
    <dbReference type="NCBI Taxonomy" id="2100421"/>
    <lineage>
        <taxon>Viruses</taxon>
        <taxon>Duplodnaviria</taxon>
        <taxon>Heunggongvirae</taxon>
        <taxon>Uroviricota</taxon>
        <taxon>Caudoviricetes</taxon>
        <taxon>Peduoviridae</taxon>
        <taxon>Maltschvirus</taxon>
        <taxon>Maltschvirus maltsch</taxon>
    </lineage>
</organism>
<dbReference type="EMBL" id="LR797361">
    <property type="protein sequence ID" value="CAB4210862.1"/>
    <property type="molecule type" value="Genomic_DNA"/>
</dbReference>
<dbReference type="EMBL" id="LR797259">
    <property type="protein sequence ID" value="CAB4197480.1"/>
    <property type="molecule type" value="Genomic_DNA"/>
</dbReference>
<dbReference type="EMBL" id="LR796838">
    <property type="protein sequence ID" value="CAB4169260.1"/>
    <property type="molecule type" value="Genomic_DNA"/>
</dbReference>
<dbReference type="EMBL" id="LR797009">
    <property type="protein sequence ID" value="CAB4181640.1"/>
    <property type="molecule type" value="Genomic_DNA"/>
</dbReference>
<reference evidence="4" key="1">
    <citation type="submission" date="2020-05" db="EMBL/GenBank/DDBJ databases">
        <authorList>
            <person name="Chiriac C."/>
            <person name="Salcher M."/>
            <person name="Ghai R."/>
            <person name="Kavagutti S V."/>
        </authorList>
    </citation>
    <scope>NUCLEOTIDE SEQUENCE</scope>
</reference>
<evidence type="ECO:0000313" key="4">
    <source>
        <dbReference type="EMBL" id="CAB4197480.1"/>
    </source>
</evidence>
<evidence type="ECO:0000313" key="5">
    <source>
        <dbReference type="EMBL" id="CAB4210862.1"/>
    </source>
</evidence>
<dbReference type="EMBL" id="LR796942">
    <property type="protein sequence ID" value="CAB4176152.1"/>
    <property type="molecule type" value="Genomic_DNA"/>
</dbReference>
<accession>A0A6J5RIZ1</accession>
<evidence type="ECO:0000313" key="2">
    <source>
        <dbReference type="EMBL" id="CAB4176152.1"/>
    </source>
</evidence>
<protein>
    <submittedName>
        <fullName evidence="4">Uncharacterized protein</fullName>
    </submittedName>
</protein>